<evidence type="ECO:0000313" key="2">
    <source>
        <dbReference type="Proteomes" id="UP000321331"/>
    </source>
</evidence>
<dbReference type="AlphaFoldDB" id="A0A5C6TKI2"/>
<evidence type="ECO:0000313" key="1">
    <source>
        <dbReference type="EMBL" id="TXC10989.1"/>
    </source>
</evidence>
<dbReference type="EMBL" id="VMNF01000003">
    <property type="protein sequence ID" value="TXC10989.1"/>
    <property type="molecule type" value="Genomic_DNA"/>
</dbReference>
<name>A0A5C6TKI2_FUSOC</name>
<organism evidence="1 2">
    <name type="scientific">Fusarium oxysporum f. sp. cubense</name>
    <dbReference type="NCBI Taxonomy" id="61366"/>
    <lineage>
        <taxon>Eukaryota</taxon>
        <taxon>Fungi</taxon>
        <taxon>Dikarya</taxon>
        <taxon>Ascomycota</taxon>
        <taxon>Pezizomycotina</taxon>
        <taxon>Sordariomycetes</taxon>
        <taxon>Hypocreomycetidae</taxon>
        <taxon>Hypocreales</taxon>
        <taxon>Nectriaceae</taxon>
        <taxon>Fusarium</taxon>
        <taxon>Fusarium oxysporum species complex</taxon>
    </lineage>
</organism>
<proteinExistence type="predicted"/>
<protein>
    <submittedName>
        <fullName evidence="1">Uncharacterized protein</fullName>
    </submittedName>
</protein>
<sequence length="362" mass="41911">MWVNPSLERRVPLTRDEILVETRGRMEASHRAWIHQHSVRRVFQPCPLPRNICPYRIHDVVEDLSVDQAEDCCNKCVPIYIIPDQSRLNHFLCYALHHWLYHKWYRLYQSDIEYGQFVAKIFIPCPPLDNSTTSLVCLINGLNARICSQVVSIQQYVQTCPVGERFSPEQTFRDQRFYIMQPLFKAMAVIVLNDDFDVRMVDIGKMPALLTLTGETYGLSQPPSFDSIKNKVDKIVSKTTVQVRLHVAIDFALAQQEREVAFFGPQPDPVESTRELESGTCCNMQEVRAFVNQLGWTGEPLQGPSSAWLDPTVHSEWLGHGARDDKLIYESLEKQQRWDILRRTVGLKETPRRLLKRRNSIS</sequence>
<reference evidence="1 2" key="1">
    <citation type="submission" date="2019-07" db="EMBL/GenBank/DDBJ databases">
        <title>The First High-Quality Draft Genome Sequence of the Causal Agent of the Current Panama Disease Epidemic.</title>
        <authorList>
            <person name="Warmington R.J."/>
            <person name="Kay W."/>
            <person name="Jeffries A."/>
            <person name="Bebber D."/>
            <person name="Moore K."/>
            <person name="Studholme D.J."/>
        </authorList>
    </citation>
    <scope>NUCLEOTIDE SEQUENCE [LARGE SCALE GENOMIC DNA]</scope>
    <source>
        <strain evidence="1 2">TR4</strain>
    </source>
</reference>
<gene>
    <name evidence="1" type="ORF">FocTR4_00007572</name>
</gene>
<comment type="caution">
    <text evidence="1">The sequence shown here is derived from an EMBL/GenBank/DDBJ whole genome shotgun (WGS) entry which is preliminary data.</text>
</comment>
<accession>A0A5C6TKI2</accession>
<dbReference type="Proteomes" id="UP000321331">
    <property type="component" value="Unassembled WGS sequence"/>
</dbReference>